<feature type="region of interest" description="Disordered" evidence="1">
    <location>
        <begin position="119"/>
        <end position="148"/>
    </location>
</feature>
<evidence type="ECO:0000256" key="1">
    <source>
        <dbReference type="SAM" id="MobiDB-lite"/>
    </source>
</evidence>
<dbReference type="Proteomes" id="UP000296049">
    <property type="component" value="Unassembled WGS sequence"/>
</dbReference>
<evidence type="ECO:0000256" key="2">
    <source>
        <dbReference type="SAM" id="SignalP"/>
    </source>
</evidence>
<organism evidence="3 4">
    <name type="scientific">Anas platyrhynchos</name>
    <name type="common">Mallard</name>
    <name type="synonym">Anas boschas</name>
    <dbReference type="NCBI Taxonomy" id="8839"/>
    <lineage>
        <taxon>Eukaryota</taxon>
        <taxon>Metazoa</taxon>
        <taxon>Chordata</taxon>
        <taxon>Craniata</taxon>
        <taxon>Vertebrata</taxon>
        <taxon>Euteleostomi</taxon>
        <taxon>Archelosauria</taxon>
        <taxon>Archosauria</taxon>
        <taxon>Dinosauria</taxon>
        <taxon>Saurischia</taxon>
        <taxon>Theropoda</taxon>
        <taxon>Coelurosauria</taxon>
        <taxon>Aves</taxon>
        <taxon>Neognathae</taxon>
        <taxon>Galloanserae</taxon>
        <taxon>Anseriformes</taxon>
        <taxon>Anatidae</taxon>
        <taxon>Anatinae</taxon>
        <taxon>Anas</taxon>
    </lineage>
</organism>
<feature type="chain" id="PRO_5004354082" evidence="2">
    <location>
        <begin position="19"/>
        <end position="273"/>
    </location>
</feature>
<feature type="region of interest" description="Disordered" evidence="1">
    <location>
        <begin position="28"/>
        <end position="82"/>
    </location>
</feature>
<evidence type="ECO:0000313" key="3">
    <source>
        <dbReference type="EMBL" id="EOB07387.1"/>
    </source>
</evidence>
<gene>
    <name evidence="3" type="ORF">Anapl_14459</name>
</gene>
<keyword evidence="2" id="KW-0732">Signal</keyword>
<sequence>MTRILLALLLMLWPLGLAQHRSAQAGPRGKSCALKQQAHKPPPALCTQPAAHSKHPTHRLQSKQPCAPERAGNSYTSGTFSSSSPPAAAVPSSFLSSALPSSVCSRCLPALCHRSLPTALRPEPTRNEGSLPKCALKEPPRPPWARKASKEFTQGISLSRDRKPAWSGLLAANRKLLSSSRGERIPTPDLLLCPRHGTPVEGSLAKKSRANSQQGSPVFSCTRERIFFHLSLILSPYFWSKQLPDFSVSVLRAASVPERSSALKLSPWSRGKP</sequence>
<accession>R0KC03</accession>
<proteinExistence type="predicted"/>
<evidence type="ECO:0000313" key="4">
    <source>
        <dbReference type="Proteomes" id="UP000296049"/>
    </source>
</evidence>
<feature type="compositionally biased region" description="Basic residues" evidence="1">
    <location>
        <begin position="52"/>
        <end position="61"/>
    </location>
</feature>
<dbReference type="EMBL" id="KB742528">
    <property type="protein sequence ID" value="EOB07387.1"/>
    <property type="molecule type" value="Genomic_DNA"/>
</dbReference>
<dbReference type="AlphaFoldDB" id="R0KC03"/>
<keyword evidence="4" id="KW-1185">Reference proteome</keyword>
<name>R0KC03_ANAPL</name>
<reference evidence="4" key="1">
    <citation type="journal article" date="2013" name="Nat. Genet.">
        <title>The duck genome and transcriptome provide insight into an avian influenza virus reservoir species.</title>
        <authorList>
            <person name="Huang Y."/>
            <person name="Li Y."/>
            <person name="Burt D.W."/>
            <person name="Chen H."/>
            <person name="Zhang Y."/>
            <person name="Qian W."/>
            <person name="Kim H."/>
            <person name="Gan S."/>
            <person name="Zhao Y."/>
            <person name="Li J."/>
            <person name="Yi K."/>
            <person name="Feng H."/>
            <person name="Zhu P."/>
            <person name="Li B."/>
            <person name="Liu Q."/>
            <person name="Fairley S."/>
            <person name="Magor K.E."/>
            <person name="Du Z."/>
            <person name="Hu X."/>
            <person name="Goodman L."/>
            <person name="Tafer H."/>
            <person name="Vignal A."/>
            <person name="Lee T."/>
            <person name="Kim K.W."/>
            <person name="Sheng Z."/>
            <person name="An Y."/>
            <person name="Searle S."/>
            <person name="Herrero J."/>
            <person name="Groenen M.A."/>
            <person name="Crooijmans R.P."/>
            <person name="Faraut T."/>
            <person name="Cai Q."/>
            <person name="Webster R.G."/>
            <person name="Aldridge J.R."/>
            <person name="Warren W.C."/>
            <person name="Bartschat S."/>
            <person name="Kehr S."/>
            <person name="Marz M."/>
            <person name="Stadler P.F."/>
            <person name="Smith J."/>
            <person name="Kraus R.H."/>
            <person name="Zhao Y."/>
            <person name="Ren L."/>
            <person name="Fei J."/>
            <person name="Morisson M."/>
            <person name="Kaiser P."/>
            <person name="Griffin D.K."/>
            <person name="Rao M."/>
            <person name="Pitel F."/>
            <person name="Wang J."/>
            <person name="Li N."/>
        </authorList>
    </citation>
    <scope>NUCLEOTIDE SEQUENCE [LARGE SCALE GENOMIC DNA]</scope>
</reference>
<protein>
    <submittedName>
        <fullName evidence="3">Uncharacterized protein</fullName>
    </submittedName>
</protein>
<feature type="signal peptide" evidence="2">
    <location>
        <begin position="1"/>
        <end position="18"/>
    </location>
</feature>